<dbReference type="AlphaFoldDB" id="A0A2N5AJR3"/>
<evidence type="ECO:0008006" key="3">
    <source>
        <dbReference type="Google" id="ProtNLM"/>
    </source>
</evidence>
<name>A0A2N5AJR3_KLEVA</name>
<protein>
    <recommendedName>
        <fullName evidence="3">Addiction module toxin RelE</fullName>
    </recommendedName>
</protein>
<gene>
    <name evidence="1" type="ORF">CWM98_08025</name>
</gene>
<dbReference type="InterPro" id="IPR009241">
    <property type="entry name" value="HigB-like"/>
</dbReference>
<evidence type="ECO:0000313" key="2">
    <source>
        <dbReference type="Proteomes" id="UP000234473"/>
    </source>
</evidence>
<dbReference type="EMBL" id="PICB01000291">
    <property type="protein sequence ID" value="PLP47051.1"/>
    <property type="molecule type" value="Genomic_DNA"/>
</dbReference>
<dbReference type="Proteomes" id="UP000234473">
    <property type="component" value="Unassembled WGS sequence"/>
</dbReference>
<comment type="caution">
    <text evidence="1">The sequence shown here is derived from an EMBL/GenBank/DDBJ whole genome shotgun (WGS) entry which is preliminary data.</text>
</comment>
<dbReference type="Pfam" id="PF05973">
    <property type="entry name" value="Gp49"/>
    <property type="match status" value="1"/>
</dbReference>
<accession>A0A2N5AJR3</accession>
<evidence type="ECO:0000313" key="1">
    <source>
        <dbReference type="EMBL" id="PLP47051.1"/>
    </source>
</evidence>
<reference evidence="1 2" key="2">
    <citation type="submission" date="2018-01" db="EMBL/GenBank/DDBJ databases">
        <title>Genomic study of Klebsiella pneumoniae.</title>
        <authorList>
            <person name="Yang Y."/>
            <person name="Bicalho R."/>
        </authorList>
    </citation>
    <scope>NUCLEOTIDE SEQUENCE [LARGE SCALE GENOMIC DNA]</scope>
    <source>
        <strain evidence="1 2">A5</strain>
    </source>
</reference>
<sequence>HHGLPIRAFFAFDPLRKAIVLCAGNKDGMNEKRFYKEMITLADREFSQHLTKER</sequence>
<proteinExistence type="predicted"/>
<feature type="non-terminal residue" evidence="1">
    <location>
        <position position="1"/>
    </location>
</feature>
<organism evidence="1 2">
    <name type="scientific">Klebsiella variicola</name>
    <dbReference type="NCBI Taxonomy" id="244366"/>
    <lineage>
        <taxon>Bacteria</taxon>
        <taxon>Pseudomonadati</taxon>
        <taxon>Pseudomonadota</taxon>
        <taxon>Gammaproteobacteria</taxon>
        <taxon>Enterobacterales</taxon>
        <taxon>Enterobacteriaceae</taxon>
        <taxon>Klebsiella/Raoultella group</taxon>
        <taxon>Klebsiella</taxon>
        <taxon>Klebsiella pneumoniae complex</taxon>
    </lineage>
</organism>
<reference evidence="1 2" key="1">
    <citation type="submission" date="2017-11" db="EMBL/GenBank/DDBJ databases">
        <authorList>
            <person name="Han C.G."/>
        </authorList>
    </citation>
    <scope>NUCLEOTIDE SEQUENCE [LARGE SCALE GENOMIC DNA]</scope>
    <source>
        <strain evidence="1 2">A5</strain>
    </source>
</reference>